<dbReference type="SMART" id="SM00239">
    <property type="entry name" value="C2"/>
    <property type="match status" value="3"/>
</dbReference>
<feature type="region of interest" description="Disordered" evidence="15">
    <location>
        <begin position="608"/>
        <end position="685"/>
    </location>
</feature>
<comment type="caution">
    <text evidence="19">The sequence shown here is derived from an EMBL/GenBank/DDBJ whole genome shotgun (WGS) entry which is preliminary data.</text>
</comment>
<evidence type="ECO:0000259" key="18">
    <source>
        <dbReference type="PROSITE" id="PS51847"/>
    </source>
</evidence>
<keyword evidence="10" id="KW-0106">Calcium</keyword>
<dbReference type="CDD" id="cd21670">
    <property type="entry name" value="SMP_ESyt"/>
    <property type="match status" value="1"/>
</dbReference>
<evidence type="ECO:0000256" key="4">
    <source>
        <dbReference type="ARBA" id="ARBA00022448"/>
    </source>
</evidence>
<evidence type="ECO:0000256" key="1">
    <source>
        <dbReference type="ARBA" id="ARBA00004202"/>
    </source>
</evidence>
<keyword evidence="6 16" id="KW-0812">Transmembrane</keyword>
<evidence type="ECO:0000256" key="13">
    <source>
        <dbReference type="ARBA" id="ARBA00023121"/>
    </source>
</evidence>
<evidence type="ECO:0000256" key="16">
    <source>
        <dbReference type="SAM" id="Phobius"/>
    </source>
</evidence>
<dbReference type="InterPro" id="IPR051634">
    <property type="entry name" value="Extended_Synaptotagmin"/>
</dbReference>
<dbReference type="GO" id="GO:0008429">
    <property type="term" value="F:phosphatidylethanolamine binding"/>
    <property type="evidence" value="ECO:0007669"/>
    <property type="project" value="TreeGrafter"/>
</dbReference>
<dbReference type="AlphaFoldDB" id="A0A814SZA0"/>
<dbReference type="GO" id="GO:0005886">
    <property type="term" value="C:plasma membrane"/>
    <property type="evidence" value="ECO:0007669"/>
    <property type="project" value="UniProtKB-SubCell"/>
</dbReference>
<evidence type="ECO:0000259" key="17">
    <source>
        <dbReference type="PROSITE" id="PS50004"/>
    </source>
</evidence>
<organism evidence="19 21">
    <name type="scientific">Didymodactylos carnosus</name>
    <dbReference type="NCBI Taxonomy" id="1234261"/>
    <lineage>
        <taxon>Eukaryota</taxon>
        <taxon>Metazoa</taxon>
        <taxon>Spiralia</taxon>
        <taxon>Gnathifera</taxon>
        <taxon>Rotifera</taxon>
        <taxon>Eurotatoria</taxon>
        <taxon>Bdelloidea</taxon>
        <taxon>Philodinida</taxon>
        <taxon>Philodinidae</taxon>
        <taxon>Didymodactylos</taxon>
    </lineage>
</organism>
<feature type="domain" description="C2" evidence="17">
    <location>
        <begin position="462"/>
        <end position="579"/>
    </location>
</feature>
<comment type="subcellular location">
    <subcellularLocation>
        <location evidence="1">Cell membrane</location>
        <topology evidence="1">Peripheral membrane protein</topology>
    </subcellularLocation>
    <subcellularLocation>
        <location evidence="2">Endoplasmic reticulum membrane</location>
        <topology evidence="2">Multi-pass membrane protein</topology>
    </subcellularLocation>
</comment>
<dbReference type="Proteomes" id="UP000663829">
    <property type="component" value="Unassembled WGS sequence"/>
</dbReference>
<keyword evidence="7" id="KW-0479">Metal-binding</keyword>
<keyword evidence="13" id="KW-0446">Lipid-binding</keyword>
<feature type="region of interest" description="Disordered" evidence="15">
    <location>
        <begin position="862"/>
        <end position="892"/>
    </location>
</feature>
<feature type="region of interest" description="Disordered" evidence="15">
    <location>
        <begin position="703"/>
        <end position="731"/>
    </location>
</feature>
<dbReference type="InterPro" id="IPR031468">
    <property type="entry name" value="SMP_LBD"/>
</dbReference>
<dbReference type="InterPro" id="IPR039010">
    <property type="entry name" value="Synaptotagmin_SMP"/>
</dbReference>
<keyword evidence="5" id="KW-1003">Cell membrane</keyword>
<feature type="transmembrane region" description="Helical" evidence="16">
    <location>
        <begin position="75"/>
        <end position="104"/>
    </location>
</feature>
<evidence type="ECO:0000313" key="19">
    <source>
        <dbReference type="EMBL" id="CAF1152467.1"/>
    </source>
</evidence>
<dbReference type="Gene3D" id="2.60.40.150">
    <property type="entry name" value="C2 domain"/>
    <property type="match status" value="3"/>
</dbReference>
<evidence type="ECO:0000256" key="6">
    <source>
        <dbReference type="ARBA" id="ARBA00022692"/>
    </source>
</evidence>
<evidence type="ECO:0000256" key="14">
    <source>
        <dbReference type="ARBA" id="ARBA00023136"/>
    </source>
</evidence>
<dbReference type="Proteomes" id="UP000681722">
    <property type="component" value="Unassembled WGS sequence"/>
</dbReference>
<dbReference type="GO" id="GO:0005789">
    <property type="term" value="C:endoplasmic reticulum membrane"/>
    <property type="evidence" value="ECO:0007669"/>
    <property type="project" value="UniProtKB-SubCell"/>
</dbReference>
<dbReference type="EMBL" id="CAJOBC010006936">
    <property type="protein sequence ID" value="CAF3915960.1"/>
    <property type="molecule type" value="Genomic_DNA"/>
</dbReference>
<dbReference type="PANTHER" id="PTHR45761">
    <property type="entry name" value="EXTENDED SYNAPTOTAGMIN-LIKE PROTEIN 2, ISOFORM C"/>
    <property type="match status" value="1"/>
</dbReference>
<evidence type="ECO:0000313" key="20">
    <source>
        <dbReference type="EMBL" id="CAF3915960.1"/>
    </source>
</evidence>
<dbReference type="SUPFAM" id="SSF49562">
    <property type="entry name" value="C2 domain (Calcium/lipid-binding domain, CaLB)"/>
    <property type="match status" value="3"/>
</dbReference>
<dbReference type="EMBL" id="CAJNOQ010006936">
    <property type="protein sequence ID" value="CAF1152467.1"/>
    <property type="molecule type" value="Genomic_DNA"/>
</dbReference>
<sequence>MAYHRGSSNPNSLLNNEDVPSTPSSSTSSSPLVSTSTVSSIITDFCQKFILPRAKIGQVSSEDDLFKFAKRYLELVGLVFFVWLLGYFHFSVSWILLFVLVNLLRQRQRNIFKQRQQMLEAINSDENEKNYIRKHLETIPSWVFFPEVERAEWANKIIKQAWPYCKDFLKKQIFDGVVTPLVRGTNPALADFDFKELDLGDTPPRIDSIKMYTDNIRDQIMMDMEVLYAGDAVIKAKIKQIVCGVKNIQFRGDLRIILSPLIHDIPLVGAVTYFFLKTPSIDFNLTDAGSLMDLPGLNKTMLIVINDIVRGMMVLPNRQVFPLVTNIPLGHLRWSSPQGVLRVYIIKARDLIKADINFIGRGKSDPFVKVTAGGNFEYKTKTINNSTDPEWNEFESDDVRFDVFDEDPGKDDFIGGINFPIKSVVEKSSVETWLTLKEVKQGKIFVRLQYFSLTTSKLALEKIDGFNRHQLKEDKLSKALLVLYIDNCSNLPSSKKSRHNQEPNPWCEIVVDSVRDRSLTLERSTNLKFEHVSHILLTRPSHQSLQINVRDAKNNHDILGYVNYPIRQLYDKEAMTESDAFPLASHTVPIEKCSITLRLSLFILTPGQSNERLTPPPSTPSGSQKSFDISPTSSSQKSILTGGVTQNINHIDQSPRTTPDRTILPQRPSQLVSSSSQDNDLQQQQQISPKSITEGLKYKLQTPELQHQSGSNSNLSSTLSKTPMKALSTDDDIDQSPYGHIRLAIRYTLQRRCLTVVVFDCNVHNQHLPDPYIRLFLLPNHKKDKKKTKSVHDNLNPSYEESFEWNGSLNEIQRQKLQISVKNNSPLFGKEQTYMGELQIDLSNLDPQRISHAWYPLQEPKTSGAAPLSLKYQSSQQSNDSIDQNTFSSFTP</sequence>
<evidence type="ECO:0000256" key="12">
    <source>
        <dbReference type="ARBA" id="ARBA00023055"/>
    </source>
</evidence>
<keyword evidence="14 16" id="KW-0472">Membrane</keyword>
<dbReference type="OrthoDB" id="1029639at2759"/>
<evidence type="ECO:0000256" key="2">
    <source>
        <dbReference type="ARBA" id="ARBA00004477"/>
    </source>
</evidence>
<dbReference type="GO" id="GO:0005509">
    <property type="term" value="F:calcium ion binding"/>
    <property type="evidence" value="ECO:0007669"/>
    <property type="project" value="TreeGrafter"/>
</dbReference>
<feature type="compositionally biased region" description="Low complexity" evidence="15">
    <location>
        <begin position="664"/>
        <end position="685"/>
    </location>
</feature>
<feature type="domain" description="SMP-LTD" evidence="18">
    <location>
        <begin position="147"/>
        <end position="324"/>
    </location>
</feature>
<dbReference type="GO" id="GO:0005544">
    <property type="term" value="F:calcium-dependent phospholipid binding"/>
    <property type="evidence" value="ECO:0007669"/>
    <property type="project" value="TreeGrafter"/>
</dbReference>
<comment type="similarity">
    <text evidence="3">Belongs to the extended synaptotagmin family.</text>
</comment>
<gene>
    <name evidence="19" type="ORF">GPM918_LOCUS21254</name>
    <name evidence="20" type="ORF">SRO942_LOCUS21251</name>
</gene>
<protein>
    <submittedName>
        <fullName evidence="19">Uncharacterized protein</fullName>
    </submittedName>
</protein>
<dbReference type="PANTHER" id="PTHR45761:SF1">
    <property type="entry name" value="EXTENDED SYNAPTOTAGMIN-LIKE PROTEIN 2, ISOFORM C"/>
    <property type="match status" value="1"/>
</dbReference>
<feature type="domain" description="C2" evidence="17">
    <location>
        <begin position="737"/>
        <end position="855"/>
    </location>
</feature>
<dbReference type="InterPro" id="IPR000008">
    <property type="entry name" value="C2_dom"/>
</dbReference>
<evidence type="ECO:0000256" key="7">
    <source>
        <dbReference type="ARBA" id="ARBA00022723"/>
    </source>
</evidence>
<dbReference type="PROSITE" id="PS51847">
    <property type="entry name" value="SMP"/>
    <property type="match status" value="1"/>
</dbReference>
<evidence type="ECO:0000256" key="10">
    <source>
        <dbReference type="ARBA" id="ARBA00022837"/>
    </source>
</evidence>
<dbReference type="Pfam" id="PF17047">
    <property type="entry name" value="SMP_LBD"/>
    <property type="match status" value="1"/>
</dbReference>
<feature type="compositionally biased region" description="Low complexity" evidence="15">
    <location>
        <begin position="709"/>
        <end position="720"/>
    </location>
</feature>
<dbReference type="FunFam" id="2.60.40.150:FF:000025">
    <property type="entry name" value="Extended synaptotagmin 2"/>
    <property type="match status" value="1"/>
</dbReference>
<dbReference type="GO" id="GO:0006869">
    <property type="term" value="P:lipid transport"/>
    <property type="evidence" value="ECO:0007669"/>
    <property type="project" value="UniProtKB-KW"/>
</dbReference>
<evidence type="ECO:0000256" key="5">
    <source>
        <dbReference type="ARBA" id="ARBA00022475"/>
    </source>
</evidence>
<name>A0A814SZA0_9BILA</name>
<evidence type="ECO:0000256" key="3">
    <source>
        <dbReference type="ARBA" id="ARBA00005867"/>
    </source>
</evidence>
<dbReference type="GO" id="GO:0035091">
    <property type="term" value="F:phosphatidylinositol binding"/>
    <property type="evidence" value="ECO:0007669"/>
    <property type="project" value="TreeGrafter"/>
</dbReference>
<evidence type="ECO:0000256" key="8">
    <source>
        <dbReference type="ARBA" id="ARBA00022737"/>
    </source>
</evidence>
<reference evidence="19" key="1">
    <citation type="submission" date="2021-02" db="EMBL/GenBank/DDBJ databases">
        <authorList>
            <person name="Nowell W R."/>
        </authorList>
    </citation>
    <scope>NUCLEOTIDE SEQUENCE</scope>
</reference>
<feature type="compositionally biased region" description="Low complexity" evidence="15">
    <location>
        <begin position="873"/>
        <end position="885"/>
    </location>
</feature>
<keyword evidence="8" id="KW-0677">Repeat</keyword>
<dbReference type="PROSITE" id="PS50004">
    <property type="entry name" value="C2"/>
    <property type="match status" value="3"/>
</dbReference>
<keyword evidence="21" id="KW-1185">Reference proteome</keyword>
<keyword evidence="9" id="KW-0256">Endoplasmic reticulum</keyword>
<feature type="domain" description="C2" evidence="17">
    <location>
        <begin position="328"/>
        <end position="434"/>
    </location>
</feature>
<feature type="compositionally biased region" description="Low complexity" evidence="15">
    <location>
        <begin position="19"/>
        <end position="32"/>
    </location>
</feature>
<feature type="compositionally biased region" description="Polar residues" evidence="15">
    <location>
        <begin position="1"/>
        <end position="15"/>
    </location>
</feature>
<dbReference type="Pfam" id="PF00168">
    <property type="entry name" value="C2"/>
    <property type="match status" value="3"/>
</dbReference>
<feature type="region of interest" description="Disordered" evidence="15">
    <location>
        <begin position="1"/>
        <end position="32"/>
    </location>
</feature>
<feature type="compositionally biased region" description="Polar residues" evidence="15">
    <location>
        <begin position="620"/>
        <end position="657"/>
    </location>
</feature>
<evidence type="ECO:0000313" key="21">
    <source>
        <dbReference type="Proteomes" id="UP000663829"/>
    </source>
</evidence>
<keyword evidence="11 16" id="KW-1133">Transmembrane helix</keyword>
<evidence type="ECO:0000256" key="9">
    <source>
        <dbReference type="ARBA" id="ARBA00022824"/>
    </source>
</evidence>
<evidence type="ECO:0000256" key="11">
    <source>
        <dbReference type="ARBA" id="ARBA00022989"/>
    </source>
</evidence>
<proteinExistence type="inferred from homology"/>
<accession>A0A814SZA0</accession>
<keyword evidence="12" id="KW-0445">Lipid transport</keyword>
<evidence type="ECO:0000256" key="15">
    <source>
        <dbReference type="SAM" id="MobiDB-lite"/>
    </source>
</evidence>
<dbReference type="GO" id="GO:0031210">
    <property type="term" value="F:phosphatidylcholine binding"/>
    <property type="evidence" value="ECO:0007669"/>
    <property type="project" value="TreeGrafter"/>
</dbReference>
<keyword evidence="4" id="KW-0813">Transport</keyword>
<dbReference type="InterPro" id="IPR035892">
    <property type="entry name" value="C2_domain_sf"/>
</dbReference>